<dbReference type="SUPFAM" id="SSF56112">
    <property type="entry name" value="Protein kinase-like (PK-like)"/>
    <property type="match status" value="1"/>
</dbReference>
<organism evidence="1 2">
    <name type="scientific">Gigaspora margarita</name>
    <dbReference type="NCBI Taxonomy" id="4874"/>
    <lineage>
        <taxon>Eukaryota</taxon>
        <taxon>Fungi</taxon>
        <taxon>Fungi incertae sedis</taxon>
        <taxon>Mucoromycota</taxon>
        <taxon>Glomeromycotina</taxon>
        <taxon>Glomeromycetes</taxon>
        <taxon>Diversisporales</taxon>
        <taxon>Gigasporaceae</taxon>
        <taxon>Gigaspora</taxon>
    </lineage>
</organism>
<comment type="caution">
    <text evidence="1">The sequence shown here is derived from an EMBL/GenBank/DDBJ whole genome shotgun (WGS) entry which is preliminary data.</text>
</comment>
<accession>A0ABN7WP31</accession>
<dbReference type="EMBL" id="CAJVQB010054899">
    <property type="protein sequence ID" value="CAG8837023.1"/>
    <property type="molecule type" value="Genomic_DNA"/>
</dbReference>
<sequence>MKKINEILHDVAKHDTRWILYDEFINIATIDRGGSSIICKAKWICDPEPLDVILKIFDSDNHFVNELNAYNKIGHKFSSIYYGISENEEKK</sequence>
<evidence type="ECO:0000313" key="2">
    <source>
        <dbReference type="Proteomes" id="UP000789901"/>
    </source>
</evidence>
<evidence type="ECO:0000313" key="1">
    <source>
        <dbReference type="EMBL" id="CAG8837023.1"/>
    </source>
</evidence>
<protein>
    <submittedName>
        <fullName evidence="1">3037_t:CDS:1</fullName>
    </submittedName>
</protein>
<dbReference type="Proteomes" id="UP000789901">
    <property type="component" value="Unassembled WGS sequence"/>
</dbReference>
<name>A0ABN7WP31_GIGMA</name>
<keyword evidence="2" id="KW-1185">Reference proteome</keyword>
<reference evidence="1 2" key="1">
    <citation type="submission" date="2021-06" db="EMBL/GenBank/DDBJ databases">
        <authorList>
            <person name="Kallberg Y."/>
            <person name="Tangrot J."/>
            <person name="Rosling A."/>
        </authorList>
    </citation>
    <scope>NUCLEOTIDE SEQUENCE [LARGE SCALE GENOMIC DNA]</scope>
    <source>
        <strain evidence="1 2">120-4 pot B 10/14</strain>
    </source>
</reference>
<proteinExistence type="predicted"/>
<feature type="non-terminal residue" evidence="1">
    <location>
        <position position="91"/>
    </location>
</feature>
<gene>
    <name evidence="1" type="ORF">GMARGA_LOCUS33318</name>
</gene>
<dbReference type="InterPro" id="IPR011009">
    <property type="entry name" value="Kinase-like_dom_sf"/>
</dbReference>